<dbReference type="OrthoDB" id="2019572at2759"/>
<sequence>MGYRDGGVKARHLSCLFLGVVLVLANVIRGVEGHVAAFHKAMYCFNGTKAGVENLNAADAITPLYKLNKTDWWMHHMNRCDEFPPAPGDFLELPANGEFTVEHATSRAFTTLSYNGKKVGLYVDGQDHPDFGGPTDGKVTPTSCISNPNIHTQNETMAAGTIFAISYNSELSQVTEENLVVFTVLPNTPWRRIATYKVPNLPACPPGGCICTWGWVANGCGEPNMYMQPFRCKVVGDTGNAAVRPGVPPVWCEDDPSKCIVGPKQMIFFNQLEGNNVQVDGFDLSGDNRHPTYNNKMGFSSGAQTDIFQEAGTATPTHIPPSSNRLNAAEYAAPAALLPYAMLISSAILWS</sequence>
<keyword evidence="14" id="KW-1185">Reference proteome</keyword>
<gene>
    <name evidence="13" type="ORF">D9619_002173</name>
</gene>
<evidence type="ECO:0000256" key="6">
    <source>
        <dbReference type="ARBA" id="ARBA00023002"/>
    </source>
</evidence>
<keyword evidence="7" id="KW-0186">Copper</keyword>
<reference evidence="13 14" key="1">
    <citation type="journal article" date="2020" name="ISME J.">
        <title>Uncovering the hidden diversity of litter-decomposition mechanisms in mushroom-forming fungi.</title>
        <authorList>
            <person name="Floudas D."/>
            <person name="Bentzer J."/>
            <person name="Ahren D."/>
            <person name="Johansson T."/>
            <person name="Persson P."/>
            <person name="Tunlid A."/>
        </authorList>
    </citation>
    <scope>NUCLEOTIDE SEQUENCE [LARGE SCALE GENOMIC DNA]</scope>
    <source>
        <strain evidence="13 14">CBS 101986</strain>
    </source>
</reference>
<keyword evidence="5 12" id="KW-0732">Signal</keyword>
<feature type="chain" id="PRO_5034567379" evidence="12">
    <location>
        <begin position="34"/>
        <end position="351"/>
    </location>
</feature>
<keyword evidence="4" id="KW-0479">Metal-binding</keyword>
<evidence type="ECO:0000256" key="1">
    <source>
        <dbReference type="ARBA" id="ARBA00001973"/>
    </source>
</evidence>
<evidence type="ECO:0000256" key="12">
    <source>
        <dbReference type="SAM" id="SignalP"/>
    </source>
</evidence>
<keyword evidence="6" id="KW-0560">Oxidoreductase</keyword>
<dbReference type="InterPro" id="IPR054497">
    <property type="entry name" value="LPMO_AA14"/>
</dbReference>
<evidence type="ECO:0000256" key="4">
    <source>
        <dbReference type="ARBA" id="ARBA00022723"/>
    </source>
</evidence>
<comment type="cofactor">
    <cofactor evidence="1">
        <name>Cu(2+)</name>
        <dbReference type="ChEBI" id="CHEBI:29036"/>
    </cofactor>
</comment>
<comment type="similarity">
    <text evidence="11">Belongs to the polysaccharide monooxygenase AA14 family.</text>
</comment>
<dbReference type="GO" id="GO:0046872">
    <property type="term" value="F:metal ion binding"/>
    <property type="evidence" value="ECO:0007669"/>
    <property type="project" value="UniProtKB-KW"/>
</dbReference>
<evidence type="ECO:0000256" key="7">
    <source>
        <dbReference type="ARBA" id="ARBA00023008"/>
    </source>
</evidence>
<evidence type="ECO:0000313" key="13">
    <source>
        <dbReference type="EMBL" id="KAF5320701.1"/>
    </source>
</evidence>
<evidence type="ECO:0000256" key="5">
    <source>
        <dbReference type="ARBA" id="ARBA00022729"/>
    </source>
</evidence>
<dbReference type="Pfam" id="PF22810">
    <property type="entry name" value="LPMO_AA14"/>
    <property type="match status" value="1"/>
</dbReference>
<accession>A0A8H5BD57</accession>
<comment type="subcellular location">
    <subcellularLocation>
        <location evidence="2">Secreted</location>
    </subcellularLocation>
</comment>
<name>A0A8H5BD57_9AGAR</name>
<evidence type="ECO:0000256" key="2">
    <source>
        <dbReference type="ARBA" id="ARBA00004613"/>
    </source>
</evidence>
<keyword evidence="10" id="KW-0325">Glycoprotein</keyword>
<evidence type="ECO:0000256" key="8">
    <source>
        <dbReference type="ARBA" id="ARBA00023033"/>
    </source>
</evidence>
<keyword evidence="3" id="KW-0964">Secreted</keyword>
<dbReference type="EMBL" id="JAACJJ010000028">
    <property type="protein sequence ID" value="KAF5320701.1"/>
    <property type="molecule type" value="Genomic_DNA"/>
</dbReference>
<evidence type="ECO:0000256" key="10">
    <source>
        <dbReference type="ARBA" id="ARBA00023180"/>
    </source>
</evidence>
<evidence type="ECO:0000313" key="14">
    <source>
        <dbReference type="Proteomes" id="UP000567179"/>
    </source>
</evidence>
<evidence type="ECO:0000256" key="9">
    <source>
        <dbReference type="ARBA" id="ARBA00023157"/>
    </source>
</evidence>
<evidence type="ECO:0000256" key="11">
    <source>
        <dbReference type="ARBA" id="ARBA00046340"/>
    </source>
</evidence>
<keyword evidence="9" id="KW-1015">Disulfide bond</keyword>
<evidence type="ECO:0000256" key="3">
    <source>
        <dbReference type="ARBA" id="ARBA00022525"/>
    </source>
</evidence>
<protein>
    <submittedName>
        <fullName evidence="13">Uncharacterized protein</fullName>
    </submittedName>
</protein>
<dbReference type="GO" id="GO:0005576">
    <property type="term" value="C:extracellular region"/>
    <property type="evidence" value="ECO:0007669"/>
    <property type="project" value="UniProtKB-SubCell"/>
</dbReference>
<comment type="caution">
    <text evidence="13">The sequence shown here is derived from an EMBL/GenBank/DDBJ whole genome shotgun (WGS) entry which is preliminary data.</text>
</comment>
<dbReference type="GO" id="GO:0004497">
    <property type="term" value="F:monooxygenase activity"/>
    <property type="evidence" value="ECO:0007669"/>
    <property type="project" value="UniProtKB-KW"/>
</dbReference>
<dbReference type="AlphaFoldDB" id="A0A8H5BD57"/>
<proteinExistence type="inferred from homology"/>
<keyword evidence="8" id="KW-0503">Monooxygenase</keyword>
<organism evidence="13 14">
    <name type="scientific">Psilocybe cf. subviscida</name>
    <dbReference type="NCBI Taxonomy" id="2480587"/>
    <lineage>
        <taxon>Eukaryota</taxon>
        <taxon>Fungi</taxon>
        <taxon>Dikarya</taxon>
        <taxon>Basidiomycota</taxon>
        <taxon>Agaricomycotina</taxon>
        <taxon>Agaricomycetes</taxon>
        <taxon>Agaricomycetidae</taxon>
        <taxon>Agaricales</taxon>
        <taxon>Agaricineae</taxon>
        <taxon>Strophariaceae</taxon>
        <taxon>Psilocybe</taxon>
    </lineage>
</organism>
<feature type="signal peptide" evidence="12">
    <location>
        <begin position="1"/>
        <end position="33"/>
    </location>
</feature>
<dbReference type="Proteomes" id="UP000567179">
    <property type="component" value="Unassembled WGS sequence"/>
</dbReference>